<feature type="non-terminal residue" evidence="2">
    <location>
        <position position="754"/>
    </location>
</feature>
<feature type="compositionally biased region" description="Basic residues" evidence="1">
    <location>
        <begin position="667"/>
        <end position="677"/>
    </location>
</feature>
<feature type="non-terminal residue" evidence="2">
    <location>
        <position position="1"/>
    </location>
</feature>
<feature type="compositionally biased region" description="Basic residues" evidence="1">
    <location>
        <begin position="73"/>
        <end position="83"/>
    </location>
</feature>
<gene>
    <name evidence="2" type="ORF">AVDCRST_MAG07-611</name>
</gene>
<organism evidence="2">
    <name type="scientific">uncultured Frankineae bacterium</name>
    <dbReference type="NCBI Taxonomy" id="437475"/>
    <lineage>
        <taxon>Bacteria</taxon>
        <taxon>Bacillati</taxon>
        <taxon>Actinomycetota</taxon>
        <taxon>Actinomycetes</taxon>
        <taxon>Frankiales</taxon>
        <taxon>environmental samples</taxon>
    </lineage>
</organism>
<feature type="compositionally biased region" description="Basic and acidic residues" evidence="1">
    <location>
        <begin position="610"/>
        <end position="620"/>
    </location>
</feature>
<feature type="compositionally biased region" description="Basic residues" evidence="1">
    <location>
        <begin position="251"/>
        <end position="260"/>
    </location>
</feature>
<feature type="compositionally biased region" description="Low complexity" evidence="1">
    <location>
        <begin position="372"/>
        <end position="382"/>
    </location>
</feature>
<dbReference type="EMBL" id="CADCUB010000034">
    <property type="protein sequence ID" value="CAA9312809.1"/>
    <property type="molecule type" value="Genomic_DNA"/>
</dbReference>
<feature type="compositionally biased region" description="Low complexity" evidence="1">
    <location>
        <begin position="470"/>
        <end position="479"/>
    </location>
</feature>
<feature type="compositionally biased region" description="Basic residues" evidence="1">
    <location>
        <begin position="294"/>
        <end position="315"/>
    </location>
</feature>
<feature type="compositionally biased region" description="Basic and acidic residues" evidence="1">
    <location>
        <begin position="20"/>
        <end position="36"/>
    </location>
</feature>
<feature type="compositionally biased region" description="Low complexity" evidence="1">
    <location>
        <begin position="85"/>
        <end position="97"/>
    </location>
</feature>
<feature type="region of interest" description="Disordered" evidence="1">
    <location>
        <begin position="1"/>
        <end position="36"/>
    </location>
</feature>
<feature type="compositionally biased region" description="Basic and acidic residues" evidence="1">
    <location>
        <begin position="388"/>
        <end position="406"/>
    </location>
</feature>
<feature type="compositionally biased region" description="Low complexity" evidence="1">
    <location>
        <begin position="441"/>
        <end position="451"/>
    </location>
</feature>
<feature type="compositionally biased region" description="Basic residues" evidence="1">
    <location>
        <begin position="518"/>
        <end position="545"/>
    </location>
</feature>
<evidence type="ECO:0000313" key="2">
    <source>
        <dbReference type="EMBL" id="CAA9312809.1"/>
    </source>
</evidence>
<feature type="compositionally biased region" description="Basic and acidic residues" evidence="1">
    <location>
        <begin position="48"/>
        <end position="57"/>
    </location>
</feature>
<feature type="compositionally biased region" description="Basic and acidic residues" evidence="1">
    <location>
        <begin position="565"/>
        <end position="585"/>
    </location>
</feature>
<accession>A0A6J4KS51</accession>
<feature type="compositionally biased region" description="Basic and acidic residues" evidence="1">
    <location>
        <begin position="345"/>
        <end position="361"/>
    </location>
</feature>
<feature type="compositionally biased region" description="Basic residues" evidence="1">
    <location>
        <begin position="162"/>
        <end position="171"/>
    </location>
</feature>
<feature type="compositionally biased region" description="Basic residues" evidence="1">
    <location>
        <begin position="452"/>
        <end position="467"/>
    </location>
</feature>
<sequence length="754" mass="87350">EASCRRAAGCPGRPAGPARRSPERHRCQRGERAGLARPDLLVRGRLLEPARGERLGGSDDALPPARHGDLAARHRPVVRRPRAGRPPAGVPRQPARPAVRHDVRGASRDGRHRRDRHADGADLVGVLPRRQAHRAAGQLHPAPRPHRGRLAERLRARDRPGRRPGHHRRAERRGLQHPPQRVVVRHRPRAHPQGRQAARHPARDRPRGRRARRRHRGQQHQRLGHPGRVGLRDQHGLRGLQRVQRSDARRRAGQLHHQPAHHVEQLEGAAQRHLPPAGPAGHLAAPRQGQPRHPLQRHRRRPHPPLQRRHGRHRQLQLQRLPRQRQRRHRQLHRLHLGRRHRGRGRSEQRPHLRQLPDRGLPRVRHGGGLPGPALRGAQRPGRGPRRRGGDVRPGDVQDGRQDLRHHLLRRRAHLPVPQHRAQAAGGSAEPQGDRGRRRACAAQPRQPQQHPAHRRAVGQLQHLRRQRVADQQLRLRPLQRPDPRRRRSRAPRRQGRAGARPRLGHGRHHPQRELRAGRRHAGRRPRRGAAGHQRRLHRHRAGHRSARDDHGPGDLRPPRPRRRAGPDHHDDRSRRRGDHPDHPDHHRSRVGRRHGQAGQRHHRLRLRRDRAGRPAGAEHHRQRRPQLPALRRRRAGRRRAGRVGRPQPAHRRRRRHRGRPCAVAHGQRHLRSRRRVDHLDERSSRPQRHRCRRELRSRRRRRAQHGRGQRSDRQRRGVLRAGAGQQRRDGRPGPRDGDRGRPPAAGHHGHHRV</sequence>
<feature type="compositionally biased region" description="Basic residues" evidence="1">
    <location>
        <begin position="183"/>
        <end position="225"/>
    </location>
</feature>
<feature type="compositionally biased region" description="Basic residues" evidence="1">
    <location>
        <begin position="686"/>
        <end position="709"/>
    </location>
</feature>
<reference evidence="2" key="1">
    <citation type="submission" date="2020-02" db="EMBL/GenBank/DDBJ databases">
        <authorList>
            <person name="Meier V. D."/>
        </authorList>
    </citation>
    <scope>NUCLEOTIDE SEQUENCE</scope>
    <source>
        <strain evidence="2">AVDCRST_MAG07</strain>
    </source>
</reference>
<feature type="compositionally biased region" description="Basic and acidic residues" evidence="1">
    <location>
        <begin position="149"/>
        <end position="161"/>
    </location>
</feature>
<feature type="compositionally biased region" description="Low complexity" evidence="1">
    <location>
        <begin position="1"/>
        <end position="19"/>
    </location>
</feature>
<feature type="compositionally biased region" description="Basic residues" evidence="1">
    <location>
        <begin position="322"/>
        <end position="344"/>
    </location>
</feature>
<evidence type="ECO:0000256" key="1">
    <source>
        <dbReference type="SAM" id="MobiDB-lite"/>
    </source>
</evidence>
<proteinExistence type="predicted"/>
<feature type="compositionally biased region" description="Basic residues" evidence="1">
    <location>
        <begin position="586"/>
        <end position="609"/>
    </location>
</feature>
<feature type="compositionally biased region" description="Basic and acidic residues" evidence="1">
    <location>
        <begin position="727"/>
        <end position="742"/>
    </location>
</feature>
<feature type="compositionally biased region" description="Basic residues" evidence="1">
    <location>
        <begin position="484"/>
        <end position="496"/>
    </location>
</feature>
<dbReference type="AlphaFoldDB" id="A0A6J4KS51"/>
<feature type="compositionally biased region" description="Low complexity" evidence="1">
    <location>
        <begin position="273"/>
        <end position="293"/>
    </location>
</feature>
<feature type="region of interest" description="Disordered" evidence="1">
    <location>
        <begin position="48"/>
        <end position="754"/>
    </location>
</feature>
<protein>
    <submittedName>
        <fullName evidence="2">Uncharacterized protein</fullName>
    </submittedName>
</protein>
<feature type="compositionally biased region" description="Basic and acidic residues" evidence="1">
    <location>
        <begin position="546"/>
        <end position="558"/>
    </location>
</feature>
<feature type="compositionally biased region" description="Basic residues" evidence="1">
    <location>
        <begin position="621"/>
        <end position="660"/>
    </location>
</feature>
<feature type="compositionally biased region" description="Basic and acidic residues" evidence="1">
    <location>
        <begin position="99"/>
        <end position="109"/>
    </location>
</feature>
<name>A0A6J4KS51_9ACTN</name>